<dbReference type="InterPro" id="IPR006697">
    <property type="entry name" value="RecC"/>
</dbReference>
<dbReference type="SUPFAM" id="SSF52540">
    <property type="entry name" value="P-loop containing nucleoside triphosphate hydrolases"/>
    <property type="match status" value="2"/>
</dbReference>
<comment type="miscellaneous">
    <text evidence="10">In the RecBCD complex, RecB has a slow 3'-5' helicase, an exonuclease activity and loads RecA onto ssDNA, RecD has a fast 5'-3' helicase activity, while RecC stimulates the ATPase and processivity of the RecB helicase and contributes to recognition of the Chi site.</text>
</comment>
<dbReference type="InterPro" id="IPR011335">
    <property type="entry name" value="Restrct_endonuc-II-like"/>
</dbReference>
<evidence type="ECO:0000256" key="2">
    <source>
        <dbReference type="ARBA" id="ARBA00022741"/>
    </source>
</evidence>
<dbReference type="GO" id="GO:0003677">
    <property type="term" value="F:DNA binding"/>
    <property type="evidence" value="ECO:0007669"/>
    <property type="project" value="UniProtKB-UniRule"/>
</dbReference>
<keyword evidence="4 10" id="KW-0378">Hydrolase</keyword>
<comment type="similarity">
    <text evidence="10">Belongs to the RecC family.</text>
</comment>
<reference evidence="12 13" key="1">
    <citation type="submission" date="2018-03" db="EMBL/GenBank/DDBJ databases">
        <title>Whole genome analyses suggest that Burkholderia sensu lato contains two further novel genera in the rhizoxinica-symbiotica group Mycetohabitans gen. nov., and Trinickia gen. nov.: implications for the evolution of diazotrophy and nodulation in the Burkholderiaceae.</title>
        <authorList>
            <person name="Estrada De Los Santos P."/>
            <person name="Palmer M."/>
            <person name="Chavez-Ramirez B."/>
            <person name="Steenkamp E.T."/>
            <person name="Hirsch A.M."/>
            <person name="Manyaka P."/>
            <person name="Maluk M."/>
            <person name="Lafos M."/>
            <person name="Crook M."/>
            <person name="Gross E."/>
            <person name="Simon M.F."/>
            <person name="Bueno Dos Reis Junior F."/>
            <person name="Poole P.S."/>
            <person name="Venter S.N."/>
            <person name="James E.K."/>
        </authorList>
    </citation>
    <scope>NUCLEOTIDE SEQUENCE [LARGE SCALE GENOMIC DNA]</scope>
    <source>
        <strain evidence="12 13">JPY-366</strain>
    </source>
</reference>
<evidence type="ECO:0000256" key="10">
    <source>
        <dbReference type="HAMAP-Rule" id="MF_01486"/>
    </source>
</evidence>
<name>A0A2T3XLF1_9BURK</name>
<evidence type="ECO:0000256" key="7">
    <source>
        <dbReference type="ARBA" id="ARBA00022840"/>
    </source>
</evidence>
<dbReference type="AlphaFoldDB" id="A0A2T3XLF1"/>
<dbReference type="Pfam" id="PF04257">
    <property type="entry name" value="Exonuc_V_gamma"/>
    <property type="match status" value="1"/>
</dbReference>
<dbReference type="HAMAP" id="MF_01486">
    <property type="entry name" value="RecC"/>
    <property type="match status" value="1"/>
</dbReference>
<dbReference type="GO" id="GO:0008854">
    <property type="term" value="F:exodeoxyribonuclease V activity"/>
    <property type="evidence" value="ECO:0007669"/>
    <property type="project" value="InterPro"/>
</dbReference>
<keyword evidence="9 10" id="KW-0234">DNA repair</keyword>
<organism evidence="12 13">
    <name type="scientific">Trinickia symbiotica</name>
    <dbReference type="NCBI Taxonomy" id="863227"/>
    <lineage>
        <taxon>Bacteria</taxon>
        <taxon>Pseudomonadati</taxon>
        <taxon>Pseudomonadota</taxon>
        <taxon>Betaproteobacteria</taxon>
        <taxon>Burkholderiales</taxon>
        <taxon>Burkholderiaceae</taxon>
        <taxon>Trinickia</taxon>
    </lineage>
</organism>
<comment type="caution">
    <text evidence="12">The sequence shown here is derived from an EMBL/GenBank/DDBJ whole genome shotgun (WGS) entry which is preliminary data.</text>
</comment>
<dbReference type="GO" id="GO:0009338">
    <property type="term" value="C:exodeoxyribonuclease V complex"/>
    <property type="evidence" value="ECO:0007669"/>
    <property type="project" value="InterPro"/>
</dbReference>
<evidence type="ECO:0000259" key="11">
    <source>
        <dbReference type="Pfam" id="PF17946"/>
    </source>
</evidence>
<dbReference type="GO" id="GO:0003678">
    <property type="term" value="F:DNA helicase activity"/>
    <property type="evidence" value="ECO:0007669"/>
    <property type="project" value="UniProtKB-UniRule"/>
</dbReference>
<dbReference type="EMBL" id="PYUC01000020">
    <property type="protein sequence ID" value="PTB17332.1"/>
    <property type="molecule type" value="Genomic_DNA"/>
</dbReference>
<dbReference type="Gene3D" id="1.10.10.160">
    <property type="match status" value="1"/>
</dbReference>
<dbReference type="Gene3D" id="3.40.50.300">
    <property type="entry name" value="P-loop containing nucleotide triphosphate hydrolases"/>
    <property type="match status" value="2"/>
</dbReference>
<dbReference type="SUPFAM" id="SSF52980">
    <property type="entry name" value="Restriction endonuclease-like"/>
    <property type="match status" value="1"/>
</dbReference>
<dbReference type="NCBIfam" id="TIGR01450">
    <property type="entry name" value="recC"/>
    <property type="match status" value="1"/>
</dbReference>
<dbReference type="PANTHER" id="PTHR30591:SF1">
    <property type="entry name" value="RECBCD ENZYME SUBUNIT RECC"/>
    <property type="match status" value="1"/>
</dbReference>
<comment type="function">
    <text evidence="10">A helicase/nuclease that prepares dsDNA breaks (DSB) for recombinational DNA repair. Binds to DSBs and unwinds DNA via a highly rapid and processive ATP-dependent bidirectional helicase activity. Unwinds dsDNA until it encounters a Chi (crossover hotspot instigator) sequence from the 3' direction. Cuts ssDNA a few nucleotides 3' to the Chi site. The properties and activities of the enzyme are changed at Chi. The Chi-altered holoenzyme produces a long 3'-ssDNA overhang and facilitates RecA-binding to the ssDNA for homologous DNA recombination and repair. Holoenzyme degrades any linearized DNA that is unable to undergo homologous recombination. In the holoenzyme this subunit recognizes the wild-type Chi sequence, and when added to isolated RecB increases its ATP-dependent helicase processivity.</text>
</comment>
<keyword evidence="5 10" id="KW-0347">Helicase</keyword>
<dbReference type="Gene3D" id="3.40.50.10930">
    <property type="match status" value="1"/>
</dbReference>
<dbReference type="Pfam" id="PF17946">
    <property type="entry name" value="RecC_C"/>
    <property type="match status" value="1"/>
</dbReference>
<dbReference type="PIRSF" id="PIRSF000980">
    <property type="entry name" value="RecC"/>
    <property type="match status" value="1"/>
</dbReference>
<dbReference type="InterPro" id="IPR027417">
    <property type="entry name" value="P-loop_NTPase"/>
</dbReference>
<comment type="subunit">
    <text evidence="10">Heterotrimer of RecB, RecC and RecD. All subunits contribute to DNA-binding.</text>
</comment>
<dbReference type="InterPro" id="IPR041500">
    <property type="entry name" value="RecC_C"/>
</dbReference>
<accession>A0A2T3XLF1</accession>
<keyword evidence="6 10" id="KW-0269">Exonuclease</keyword>
<evidence type="ECO:0000256" key="6">
    <source>
        <dbReference type="ARBA" id="ARBA00022839"/>
    </source>
</evidence>
<protein>
    <recommendedName>
        <fullName evidence="10">RecBCD enzyme subunit RecC</fullName>
    </recommendedName>
    <alternativeName>
        <fullName evidence="10">Exonuclease V subunit RecC</fullName>
        <shortName evidence="10">ExoV subunit RecC</shortName>
    </alternativeName>
    <alternativeName>
        <fullName evidence="10">Helicase/nuclease RecBCD subunit RecC</fullName>
    </alternativeName>
</protein>
<dbReference type="PANTHER" id="PTHR30591">
    <property type="entry name" value="RECBCD ENZYME SUBUNIT RECC"/>
    <property type="match status" value="1"/>
</dbReference>
<dbReference type="GO" id="GO:0005524">
    <property type="term" value="F:ATP binding"/>
    <property type="evidence" value="ECO:0007669"/>
    <property type="project" value="UniProtKB-UniRule"/>
</dbReference>
<dbReference type="GO" id="GO:0000724">
    <property type="term" value="P:double-strand break repair via homologous recombination"/>
    <property type="evidence" value="ECO:0007669"/>
    <property type="project" value="UniProtKB-UniRule"/>
</dbReference>
<evidence type="ECO:0000256" key="1">
    <source>
        <dbReference type="ARBA" id="ARBA00022722"/>
    </source>
</evidence>
<keyword evidence="7 10" id="KW-0067">ATP-binding</keyword>
<keyword evidence="1 10" id="KW-0540">Nuclease</keyword>
<gene>
    <name evidence="10 12" type="primary">recC</name>
    <name evidence="12" type="ORF">C9I57_28665</name>
</gene>
<evidence type="ECO:0000256" key="5">
    <source>
        <dbReference type="ARBA" id="ARBA00022806"/>
    </source>
</evidence>
<keyword evidence="3 10" id="KW-0227">DNA damage</keyword>
<sequence length="1229" mass="137083">MRFGADLFETTFGLCDGPSLTGFTRTLMESRLTSHTLPAGLMLVHGNRPERLRELMIEWIKQYPLAPLENEVILVQSNGIAQWLKLAFAADAEEGGCGISAALDLSLPARFLWQVYRAVLGADAVPAVSPFDKSRLVWRLTRLLPALLELPEYGPLKRFMAHDDDQRKRFQLAQRVAELFDQYQLYRADWLARWAAHDDVLIDARDARTPLPDEHRWQAALWRALLDDVRAHGPDGIDAAKGGRAAVHDAFLRRVAAMGDGERPRGLPPRVIVFGISSLPRQSLEVLAALASFTQVLMCVHNPCAHYWADIVADQDLLRAQRSRQRRRQGAPAMIDEAELHLYAHPLLAAWGKQGRDFIGLLDEFDSDAARNTYASRFASIGQRIDLFESDGTATMLQQLQDDIRDLRPLAETRERWPAVDPRADPSIRFHIAHSPQREVEILHDQLLAAFAADATLRPRDVIVMVPDIEAYAPHVQAVFGSLDAGDSRHIPFSVADRGQRDFDPLLGALETLLALPQSRTTVSDVLDLLEVPALRERFGISADDVPTLHHWIGGANIRWGLHGEQRASLGLPKTGDDDAPNTWAFGLRRMLLGYAVGDKSDAWSDIEPYAEIGGLDAALLGPLTRLIEALDETWRTLREPATVDEWCRRLRELKSAFFAPSDSDDAYTLDRLDAALEAWRDECDDAALTEALPLSIVADYWLSQFEGGGLSQRFFAGAVTFATLMPMRAIPFRRVCLLGMNDGDFPRTRTPLDFDLMRQSYRPGDRSRREDDRYLFLEALLSAREHLHVSWVGRSVTDNTPRPPSVLVGQLREHLSAGWRLAGDESGKPDALIDELTIVHRLQPFSADYFPADPHASKLFTFASEWNQVERTDNAIRRTVTVLPPIEREEPLSVRELAAFLKDPVKCFFRQRLRVAFEADATASENDEPFALDGLETWQLQNELIRAQTAALERGDEDLMPSALARLERMYRSGDLAKGGFGELVGEELLAPMPDLFERYQAALARWPEALEEQFELRVEAMLDDRARSVEDWIGGLRRSSDGGLGHVILDASTIVKDNKYRRDRVIAFWVPHLAAQLAAGPVTTVVISKVGGIELAPVAPDEARAHLLALLSAWDEGMRRPLPLAVNTAFAWLAKRRNGDGNGAREGSPQADETQAREVARAAYEGTSWQPGERDMNAYLCRVYPNFDALAASGEFEALAVELLQPLHLAIPAAARGKNDAKNGGES</sequence>
<proteinExistence type="inferred from homology"/>
<dbReference type="InterPro" id="IPR013986">
    <property type="entry name" value="DExx_box_DNA_helicase_dom_sf"/>
</dbReference>
<keyword evidence="2 10" id="KW-0547">Nucleotide-binding</keyword>
<evidence type="ECO:0000256" key="3">
    <source>
        <dbReference type="ARBA" id="ARBA00022763"/>
    </source>
</evidence>
<evidence type="ECO:0000256" key="9">
    <source>
        <dbReference type="ARBA" id="ARBA00023204"/>
    </source>
</evidence>
<feature type="domain" description="RecC C-terminal" evidence="11">
    <location>
        <begin position="891"/>
        <end position="1138"/>
    </location>
</feature>
<dbReference type="Proteomes" id="UP000240638">
    <property type="component" value="Unassembled WGS sequence"/>
</dbReference>
<keyword evidence="8 10" id="KW-0238">DNA-binding</keyword>
<dbReference type="Gene3D" id="1.10.10.990">
    <property type="match status" value="1"/>
</dbReference>
<evidence type="ECO:0000313" key="13">
    <source>
        <dbReference type="Proteomes" id="UP000240638"/>
    </source>
</evidence>
<evidence type="ECO:0000313" key="12">
    <source>
        <dbReference type="EMBL" id="PTB17332.1"/>
    </source>
</evidence>
<evidence type="ECO:0000256" key="8">
    <source>
        <dbReference type="ARBA" id="ARBA00023125"/>
    </source>
</evidence>
<evidence type="ECO:0000256" key="4">
    <source>
        <dbReference type="ARBA" id="ARBA00022801"/>
    </source>
</evidence>